<protein>
    <submittedName>
        <fullName evidence="1">Tetratricopeptide repeat protein</fullName>
    </submittedName>
</protein>
<organism evidence="1">
    <name type="scientific">Oscillatoriales cyanobacterium SpSt-418</name>
    <dbReference type="NCBI Taxonomy" id="2282169"/>
    <lineage>
        <taxon>Bacteria</taxon>
        <taxon>Bacillati</taxon>
        <taxon>Cyanobacteriota</taxon>
        <taxon>Cyanophyceae</taxon>
        <taxon>Oscillatoriophycideae</taxon>
        <taxon>Oscillatoriales</taxon>
    </lineage>
</organism>
<dbReference type="Gene3D" id="1.25.40.10">
    <property type="entry name" value="Tetratricopeptide repeat domain"/>
    <property type="match status" value="1"/>
</dbReference>
<proteinExistence type="predicted"/>
<dbReference type="Pfam" id="PF14559">
    <property type="entry name" value="TPR_19"/>
    <property type="match status" value="1"/>
</dbReference>
<dbReference type="InterPro" id="IPR011990">
    <property type="entry name" value="TPR-like_helical_dom_sf"/>
</dbReference>
<reference evidence="1" key="1">
    <citation type="journal article" date="2020" name="mSystems">
        <title>Genome- and Community-Level Interaction Insights into Carbon Utilization and Element Cycling Functions of Hydrothermarchaeota in Hydrothermal Sediment.</title>
        <authorList>
            <person name="Zhou Z."/>
            <person name="Liu Y."/>
            <person name="Xu W."/>
            <person name="Pan J."/>
            <person name="Luo Z.H."/>
            <person name="Li M."/>
        </authorList>
    </citation>
    <scope>NUCLEOTIDE SEQUENCE [LARGE SCALE GENOMIC DNA]</scope>
    <source>
        <strain evidence="1">SpSt-418</strain>
    </source>
</reference>
<dbReference type="SUPFAM" id="SSF48452">
    <property type="entry name" value="TPR-like"/>
    <property type="match status" value="1"/>
</dbReference>
<accession>A0A7C3PFZ1</accession>
<sequence length="364" mass="41562">MLSEIEAAFERKDYKTAAQLLKTLQKQSPQDVWVRFYLARLQEVGGQLDTAEQLYLQLLQQSTNTRLVGQARQGLQRLAELRRSRRQTAIAAANADPGNAGLGFMVLEAIADEPRKQAAEGLARIVGTDVYTAQMLIPKRGWRLYRSGNFAELQVYGKELKAAKVPVFWAAAAEIEKIQVFRVSHFQSLTPATVVCRNEQNQLGALRFEWSEVSQCVEGLLPIFEEVLDLGYRDRPIWKESTQDYARFYDIHLPQRGCVLRLHDSAYNYNEGVTIAPNPAASSQHDRSTIRMKWNQLMEQLKRSQPNPPIWSDFTTFGESAADFDTALHRLKSHIFLSREADTYWDAAFHVYSCLIYLQQKKGD</sequence>
<gene>
    <name evidence="1" type="ORF">ENR64_12760</name>
</gene>
<name>A0A7C3PFZ1_9CYAN</name>
<comment type="caution">
    <text evidence="1">The sequence shown here is derived from an EMBL/GenBank/DDBJ whole genome shotgun (WGS) entry which is preliminary data.</text>
</comment>
<dbReference type="EMBL" id="DSRU01000183">
    <property type="protein sequence ID" value="HFM98599.1"/>
    <property type="molecule type" value="Genomic_DNA"/>
</dbReference>
<evidence type="ECO:0000313" key="1">
    <source>
        <dbReference type="EMBL" id="HFM98599.1"/>
    </source>
</evidence>
<dbReference type="AlphaFoldDB" id="A0A7C3PFZ1"/>